<sequence>MSKSFMRHDYTREIDSNVPSLDALALWETTVWATKTASAKPATAKRLGTWSTYGSLTDVEKSTAKILAEVDDLCRNYGEKAYILSIRSKQK</sequence>
<gene>
    <name evidence="1" type="ORF">UFOVP142_65</name>
</gene>
<protein>
    <submittedName>
        <fullName evidence="1">Uncharacterized protein</fullName>
    </submittedName>
</protein>
<organism evidence="1">
    <name type="scientific">uncultured Caudovirales phage</name>
    <dbReference type="NCBI Taxonomy" id="2100421"/>
    <lineage>
        <taxon>Viruses</taxon>
        <taxon>Duplodnaviria</taxon>
        <taxon>Heunggongvirae</taxon>
        <taxon>Uroviricota</taxon>
        <taxon>Caudoviricetes</taxon>
        <taxon>Peduoviridae</taxon>
        <taxon>Maltschvirus</taxon>
        <taxon>Maltschvirus maltsch</taxon>
    </lineage>
</organism>
<dbReference type="EMBL" id="LR798460">
    <property type="protein sequence ID" value="CAB5237998.1"/>
    <property type="molecule type" value="Genomic_DNA"/>
</dbReference>
<reference evidence="1" key="1">
    <citation type="submission" date="2020-05" db="EMBL/GenBank/DDBJ databases">
        <authorList>
            <person name="Chiriac C."/>
            <person name="Salcher M."/>
            <person name="Ghai R."/>
            <person name="Kavagutti S V."/>
        </authorList>
    </citation>
    <scope>NUCLEOTIDE SEQUENCE</scope>
</reference>
<evidence type="ECO:0000313" key="1">
    <source>
        <dbReference type="EMBL" id="CAB5237998.1"/>
    </source>
</evidence>
<name>A0A6J7XND3_9CAUD</name>
<accession>A0A6J7XND3</accession>
<proteinExistence type="predicted"/>